<name>A0ABT5U6S8_9GAMM</name>
<organism evidence="1 2">
    <name type="scientific">Spartinivicinus poritis</name>
    <dbReference type="NCBI Taxonomy" id="2994640"/>
    <lineage>
        <taxon>Bacteria</taxon>
        <taxon>Pseudomonadati</taxon>
        <taxon>Pseudomonadota</taxon>
        <taxon>Gammaproteobacteria</taxon>
        <taxon>Oceanospirillales</taxon>
        <taxon>Zooshikellaceae</taxon>
        <taxon>Spartinivicinus</taxon>
    </lineage>
</organism>
<dbReference type="Proteomes" id="UP001528823">
    <property type="component" value="Unassembled WGS sequence"/>
</dbReference>
<reference evidence="1 2" key="1">
    <citation type="submission" date="2022-11" db="EMBL/GenBank/DDBJ databases">
        <title>Spartinivicinus poritis sp. nov., isolated from scleractinian coral Porites lutea.</title>
        <authorList>
            <person name="Zhang G."/>
            <person name="Cai L."/>
            <person name="Wei Q."/>
        </authorList>
    </citation>
    <scope>NUCLEOTIDE SEQUENCE [LARGE SCALE GENOMIC DNA]</scope>
    <source>
        <strain evidence="1 2">A2-2</strain>
    </source>
</reference>
<keyword evidence="2" id="KW-1185">Reference proteome</keyword>
<comment type="caution">
    <text evidence="1">The sequence shown here is derived from an EMBL/GenBank/DDBJ whole genome shotgun (WGS) entry which is preliminary data.</text>
</comment>
<dbReference type="Gene3D" id="1.20.910.10">
    <property type="entry name" value="Heme oxygenase-like"/>
    <property type="match status" value="1"/>
</dbReference>
<evidence type="ECO:0000313" key="1">
    <source>
        <dbReference type="EMBL" id="MDE1462070.1"/>
    </source>
</evidence>
<protein>
    <submittedName>
        <fullName evidence="1">Iron-containing redox enzyme family protein</fullName>
    </submittedName>
</protein>
<dbReference type="EMBL" id="JAPMOU010000008">
    <property type="protein sequence ID" value="MDE1462070.1"/>
    <property type="molecule type" value="Genomic_DNA"/>
</dbReference>
<dbReference type="RefSeq" id="WP_274688429.1">
    <property type="nucleotide sequence ID" value="NZ_JAPMOU010000008.1"/>
</dbReference>
<dbReference type="Pfam" id="PF14518">
    <property type="entry name" value="Haem_oxygenas_2"/>
    <property type="match status" value="1"/>
</dbReference>
<dbReference type="SUPFAM" id="SSF48613">
    <property type="entry name" value="Heme oxygenase-like"/>
    <property type="match status" value="1"/>
</dbReference>
<proteinExistence type="predicted"/>
<accession>A0ABT5U6S8</accession>
<evidence type="ECO:0000313" key="2">
    <source>
        <dbReference type="Proteomes" id="UP001528823"/>
    </source>
</evidence>
<gene>
    <name evidence="1" type="ORF">ORQ98_08805</name>
</gene>
<dbReference type="InterPro" id="IPR016084">
    <property type="entry name" value="Haem_Oase-like_multi-hlx"/>
</dbReference>
<sequence>MTSSDLQLISTQQVLRQLTIVWADFESRLLQVPIIFRAINNQLQLEDYRRLLADHYHQVKEGSGWICRAASSITEPYLEQRAVFIGHATTEHQDYKMLERCYQATGGDINELHKQDKNIGSEALSAWMYYKASQPNPFDLIGAMFIIEGLGKQFAQTFAEALQHNMGISVEQLEFYTYHAEHDEAHLDELEAILNTGILTIPNIRHEIIRTAKVTARLYLLQLEELGNY</sequence>